<organism evidence="1 2">
    <name type="scientific">Leishmania tarentolae</name>
    <name type="common">Sauroleishmania tarentolae</name>
    <dbReference type="NCBI Taxonomy" id="5689"/>
    <lineage>
        <taxon>Eukaryota</taxon>
        <taxon>Discoba</taxon>
        <taxon>Euglenozoa</taxon>
        <taxon>Kinetoplastea</taxon>
        <taxon>Metakinetoplastina</taxon>
        <taxon>Trypanosomatida</taxon>
        <taxon>Trypanosomatidae</taxon>
        <taxon>Leishmaniinae</taxon>
        <taxon>Leishmania</taxon>
        <taxon>lizard Leishmania</taxon>
    </lineage>
</organism>
<evidence type="ECO:0000313" key="1">
    <source>
        <dbReference type="EMBL" id="GET91086.1"/>
    </source>
</evidence>
<name>A0A640KN00_LEITA</name>
<proteinExistence type="predicted"/>
<keyword evidence="2" id="KW-1185">Reference proteome</keyword>
<gene>
    <name evidence="1" type="ORF">LtaPh_3108681</name>
</gene>
<evidence type="ECO:0000313" key="2">
    <source>
        <dbReference type="Proteomes" id="UP000419144"/>
    </source>
</evidence>
<sequence>MMQRRVCLGGGGVGKYGVFRESRSRSEMATTSITRLSTARSVHGLVWVAASAGSEFFVPATVCLKLICAVRWLCVLQTLEQLCVLLCNGGEPLVSKSLRVDCLVVVAPRFRGINAAASVHDVHHLLHQFLVITGYLLRARGVATRRADRPHIGTALRCPVVNVALLIVQPFNVLPIVSLLLSL</sequence>
<dbReference type="EMBL" id="BLBS01000045">
    <property type="protein sequence ID" value="GET91086.1"/>
    <property type="molecule type" value="Genomic_DNA"/>
</dbReference>
<protein>
    <submittedName>
        <fullName evidence="1">Uncharacterized protein</fullName>
    </submittedName>
</protein>
<dbReference type="AlphaFoldDB" id="A0A640KN00"/>
<accession>A0A640KN00</accession>
<reference evidence="1" key="1">
    <citation type="submission" date="2019-11" db="EMBL/GenBank/DDBJ databases">
        <title>Leishmania tarentolae CDS.</title>
        <authorList>
            <person name="Goto Y."/>
            <person name="Yamagishi J."/>
        </authorList>
    </citation>
    <scope>NUCLEOTIDE SEQUENCE [LARGE SCALE GENOMIC DNA]</scope>
    <source>
        <strain evidence="1">Parrot Tar II</strain>
    </source>
</reference>
<dbReference type="Proteomes" id="UP000419144">
    <property type="component" value="Unassembled WGS sequence"/>
</dbReference>
<comment type="caution">
    <text evidence="1">The sequence shown here is derived from an EMBL/GenBank/DDBJ whole genome shotgun (WGS) entry which is preliminary data.</text>
</comment>
<dbReference type="VEuPathDB" id="TriTrypDB:LtaPh_3108681"/>